<keyword evidence="2" id="KW-0489">Methyltransferase</keyword>
<dbReference type="GO" id="GO:0032259">
    <property type="term" value="P:methylation"/>
    <property type="evidence" value="ECO:0007669"/>
    <property type="project" value="UniProtKB-KW"/>
</dbReference>
<sequence length="356" mass="40469">MSSTYDYILNGPHLNTLLDAGYIPTPLLRLGIRAQLRQRLSLIRSTSLTSAYATKLRYVELLRSRPIAFETEKANEQHYEVGTGVLEACLGPRMKYSCCLYPGGGETLGEAEVRMLEVYVERAGLSDGMSILDLGCGWGSASLYMAEIFPNSHITAFSNSRTQKEYIDSVASKKGLKNVEVITGDVVTYDFPASIYDRVISIELFEHMKNYELLMAKMAHTLKPAGKLFVHIFAHKDTPYDFESGWMTEHFFTGGTMPSADLLLFFQRDLRVRHMWWVNGANYARTCEDWLAKMNANKARIWPHLEDTYGKENATTWFHRWQIFYMACAELFAYEGGDTWGVAHYLFEKAGDKAGE</sequence>
<keyword evidence="2" id="KW-0808">Transferase</keyword>
<dbReference type="Gene3D" id="3.40.50.150">
    <property type="entry name" value="Vaccinia Virus protein VP39"/>
    <property type="match status" value="1"/>
</dbReference>
<name>A0A9P4HVF9_9PEZI</name>
<dbReference type="Proteomes" id="UP000799776">
    <property type="component" value="Unassembled WGS sequence"/>
</dbReference>
<dbReference type="SUPFAM" id="SSF53335">
    <property type="entry name" value="S-adenosyl-L-methionine-dependent methyltransferases"/>
    <property type="match status" value="1"/>
</dbReference>
<gene>
    <name evidence="2" type="ORF">K490DRAFT_65362</name>
</gene>
<dbReference type="FunFam" id="3.40.50.150:FF:000554">
    <property type="entry name" value="Cation-transporting ATPase"/>
    <property type="match status" value="1"/>
</dbReference>
<dbReference type="OrthoDB" id="506498at2759"/>
<reference evidence="2" key="1">
    <citation type="journal article" date="2020" name="Stud. Mycol.">
        <title>101 Dothideomycetes genomes: a test case for predicting lifestyles and emergence of pathogens.</title>
        <authorList>
            <person name="Haridas S."/>
            <person name="Albert R."/>
            <person name="Binder M."/>
            <person name="Bloem J."/>
            <person name="Labutti K."/>
            <person name="Salamov A."/>
            <person name="Andreopoulos B."/>
            <person name="Baker S."/>
            <person name="Barry K."/>
            <person name="Bills G."/>
            <person name="Bluhm B."/>
            <person name="Cannon C."/>
            <person name="Castanera R."/>
            <person name="Culley D."/>
            <person name="Daum C."/>
            <person name="Ezra D."/>
            <person name="Gonzalez J."/>
            <person name="Henrissat B."/>
            <person name="Kuo A."/>
            <person name="Liang C."/>
            <person name="Lipzen A."/>
            <person name="Lutzoni F."/>
            <person name="Magnuson J."/>
            <person name="Mondo S."/>
            <person name="Nolan M."/>
            <person name="Ohm R."/>
            <person name="Pangilinan J."/>
            <person name="Park H.-J."/>
            <person name="Ramirez L."/>
            <person name="Alfaro M."/>
            <person name="Sun H."/>
            <person name="Tritt A."/>
            <person name="Yoshinaga Y."/>
            <person name="Zwiers L.-H."/>
            <person name="Turgeon B."/>
            <person name="Goodwin S."/>
            <person name="Spatafora J."/>
            <person name="Crous P."/>
            <person name="Grigoriev I."/>
        </authorList>
    </citation>
    <scope>NUCLEOTIDE SEQUENCE</scope>
    <source>
        <strain evidence="2">CBS 121410</strain>
    </source>
</reference>
<dbReference type="CDD" id="cd02440">
    <property type="entry name" value="AdoMet_MTases"/>
    <property type="match status" value="1"/>
</dbReference>
<comment type="similarity">
    <text evidence="1">Belongs to the CFA/CMAS family.</text>
</comment>
<organism evidence="2 3">
    <name type="scientific">Saccharata proteae CBS 121410</name>
    <dbReference type="NCBI Taxonomy" id="1314787"/>
    <lineage>
        <taxon>Eukaryota</taxon>
        <taxon>Fungi</taxon>
        <taxon>Dikarya</taxon>
        <taxon>Ascomycota</taxon>
        <taxon>Pezizomycotina</taxon>
        <taxon>Dothideomycetes</taxon>
        <taxon>Dothideomycetes incertae sedis</taxon>
        <taxon>Botryosphaeriales</taxon>
        <taxon>Saccharataceae</taxon>
        <taxon>Saccharata</taxon>
    </lineage>
</organism>
<evidence type="ECO:0000256" key="1">
    <source>
        <dbReference type="ARBA" id="ARBA00010815"/>
    </source>
</evidence>
<evidence type="ECO:0000313" key="3">
    <source>
        <dbReference type="Proteomes" id="UP000799776"/>
    </source>
</evidence>
<accession>A0A9P4HVF9</accession>
<dbReference type="PANTHER" id="PTHR43832:SF1">
    <property type="entry name" value="S-ADENOSYL-L-METHIONINE-DEPENDENT METHYLTRANSFERASES SUPERFAMILY PROTEIN"/>
    <property type="match status" value="1"/>
</dbReference>
<dbReference type="InterPro" id="IPR029063">
    <property type="entry name" value="SAM-dependent_MTases_sf"/>
</dbReference>
<protein>
    <submittedName>
        <fullName evidence="2">Methyltransferase domain-containing protein</fullName>
    </submittedName>
</protein>
<dbReference type="GO" id="GO:0008168">
    <property type="term" value="F:methyltransferase activity"/>
    <property type="evidence" value="ECO:0007669"/>
    <property type="project" value="UniProtKB-KW"/>
</dbReference>
<keyword evidence="3" id="KW-1185">Reference proteome</keyword>
<evidence type="ECO:0000313" key="2">
    <source>
        <dbReference type="EMBL" id="KAF2087532.1"/>
    </source>
</evidence>
<comment type="caution">
    <text evidence="2">The sequence shown here is derived from an EMBL/GenBank/DDBJ whole genome shotgun (WGS) entry which is preliminary data.</text>
</comment>
<dbReference type="AlphaFoldDB" id="A0A9P4HVF9"/>
<dbReference type="PANTHER" id="PTHR43832">
    <property type="match status" value="1"/>
</dbReference>
<dbReference type="Pfam" id="PF02353">
    <property type="entry name" value="CMAS"/>
    <property type="match status" value="1"/>
</dbReference>
<proteinExistence type="inferred from homology"/>
<dbReference type="EMBL" id="ML978719">
    <property type="protein sequence ID" value="KAF2087532.1"/>
    <property type="molecule type" value="Genomic_DNA"/>
</dbReference>